<evidence type="ECO:0000313" key="1">
    <source>
        <dbReference type="EMBL" id="KAF2895192.1"/>
    </source>
</evidence>
<reference evidence="1" key="1">
    <citation type="submission" date="2019-08" db="EMBL/GenBank/DDBJ databases">
        <title>The genome of the North American firefly Photinus pyralis.</title>
        <authorList>
            <consortium name="Photinus pyralis genome working group"/>
            <person name="Fallon T.R."/>
            <person name="Sander Lower S.E."/>
            <person name="Weng J.-K."/>
        </authorList>
    </citation>
    <scope>NUCLEOTIDE SEQUENCE</scope>
    <source>
        <strain evidence="1">TRF0915ILg1</strain>
        <tissue evidence="1">Whole body</tissue>
    </source>
</reference>
<protein>
    <submittedName>
        <fullName evidence="1">Uncharacterized protein</fullName>
    </submittedName>
</protein>
<dbReference type="AlphaFoldDB" id="A0A8K0D2X9"/>
<name>A0A8K0D2X9_IGNLU</name>
<keyword evidence="2" id="KW-1185">Reference proteome</keyword>
<evidence type="ECO:0000313" key="2">
    <source>
        <dbReference type="Proteomes" id="UP000801492"/>
    </source>
</evidence>
<gene>
    <name evidence="1" type="ORF">ILUMI_10980</name>
</gene>
<accession>A0A8K0D2X9</accession>
<proteinExistence type="predicted"/>
<sequence>MQEAMIVVNENNISIRNVATRYNKPYPTLRKHIVRGSLAKKLGYFMPVFIKEQGRQLVEFEKNGISNCDIDVFSDNDFAPSSVTKLKDSDEILEAETLDVLPDMNTKRGRLSHTPPLDAPTPEFVFHNTENESQAIEQDLSTVVVPYTSSTSDPSTSGLVHSIASISTTKYLTTNI</sequence>
<organism evidence="1 2">
    <name type="scientific">Ignelater luminosus</name>
    <name type="common">Cucubano</name>
    <name type="synonym">Pyrophorus luminosus</name>
    <dbReference type="NCBI Taxonomy" id="2038154"/>
    <lineage>
        <taxon>Eukaryota</taxon>
        <taxon>Metazoa</taxon>
        <taxon>Ecdysozoa</taxon>
        <taxon>Arthropoda</taxon>
        <taxon>Hexapoda</taxon>
        <taxon>Insecta</taxon>
        <taxon>Pterygota</taxon>
        <taxon>Neoptera</taxon>
        <taxon>Endopterygota</taxon>
        <taxon>Coleoptera</taxon>
        <taxon>Polyphaga</taxon>
        <taxon>Elateriformia</taxon>
        <taxon>Elateroidea</taxon>
        <taxon>Elateridae</taxon>
        <taxon>Agrypninae</taxon>
        <taxon>Pyrophorini</taxon>
        <taxon>Ignelater</taxon>
    </lineage>
</organism>
<comment type="caution">
    <text evidence="1">The sequence shown here is derived from an EMBL/GenBank/DDBJ whole genome shotgun (WGS) entry which is preliminary data.</text>
</comment>
<dbReference type="EMBL" id="VTPC01006144">
    <property type="protein sequence ID" value="KAF2895192.1"/>
    <property type="molecule type" value="Genomic_DNA"/>
</dbReference>
<dbReference type="Proteomes" id="UP000801492">
    <property type="component" value="Unassembled WGS sequence"/>
</dbReference>
<dbReference type="OrthoDB" id="8058166at2759"/>